<keyword evidence="3 6" id="KW-0812">Transmembrane</keyword>
<keyword evidence="5 6" id="KW-0472">Membrane</keyword>
<evidence type="ECO:0000256" key="3">
    <source>
        <dbReference type="ARBA" id="ARBA00022692"/>
    </source>
</evidence>
<evidence type="ECO:0000256" key="4">
    <source>
        <dbReference type="ARBA" id="ARBA00022989"/>
    </source>
</evidence>
<dbReference type="RefSeq" id="WP_174405793.1">
    <property type="nucleotide sequence ID" value="NZ_BLVO01000013.1"/>
</dbReference>
<keyword evidence="9" id="KW-1185">Reference proteome</keyword>
<dbReference type="InterPro" id="IPR027379">
    <property type="entry name" value="CLS_N"/>
</dbReference>
<dbReference type="EMBL" id="BLVO01000013">
    <property type="protein sequence ID" value="GFM34175.1"/>
    <property type="molecule type" value="Genomic_DNA"/>
</dbReference>
<evidence type="ECO:0000256" key="2">
    <source>
        <dbReference type="ARBA" id="ARBA00022475"/>
    </source>
</evidence>
<gene>
    <name evidence="8" type="ORF">DSM101010T_25400</name>
</gene>
<feature type="domain" description="Cardiolipin synthase N-terminal" evidence="7">
    <location>
        <begin position="32"/>
        <end position="72"/>
    </location>
</feature>
<feature type="transmembrane region" description="Helical" evidence="6">
    <location>
        <begin position="20"/>
        <end position="40"/>
    </location>
</feature>
<comment type="subcellular location">
    <subcellularLocation>
        <location evidence="1">Cell membrane</location>
        <topology evidence="1">Multi-pass membrane protein</topology>
    </subcellularLocation>
</comment>
<evidence type="ECO:0000313" key="9">
    <source>
        <dbReference type="Proteomes" id="UP000503840"/>
    </source>
</evidence>
<proteinExistence type="predicted"/>
<name>A0A7J0BLY7_9BACT</name>
<dbReference type="AlphaFoldDB" id="A0A7J0BLY7"/>
<sequence>MNDLFPILDIFGKGDTSPLLMILALALPILPNLWCIWHAYSHEFSTPAEKYGWMLAGVFIPVLGGVMYLLFGWRRTRGLSDWAKPRNRK</sequence>
<feature type="transmembrane region" description="Helical" evidence="6">
    <location>
        <begin position="52"/>
        <end position="71"/>
    </location>
</feature>
<keyword evidence="4 6" id="KW-1133">Transmembrane helix</keyword>
<evidence type="ECO:0000256" key="6">
    <source>
        <dbReference type="SAM" id="Phobius"/>
    </source>
</evidence>
<evidence type="ECO:0000313" key="8">
    <source>
        <dbReference type="EMBL" id="GFM34175.1"/>
    </source>
</evidence>
<protein>
    <recommendedName>
        <fullName evidence="7">Cardiolipin synthase N-terminal domain-containing protein</fullName>
    </recommendedName>
</protein>
<accession>A0A7J0BLY7</accession>
<comment type="caution">
    <text evidence="8">The sequence shown here is derived from an EMBL/GenBank/DDBJ whole genome shotgun (WGS) entry which is preliminary data.</text>
</comment>
<dbReference type="Pfam" id="PF13396">
    <property type="entry name" value="PLDc_N"/>
    <property type="match status" value="1"/>
</dbReference>
<keyword evidence="2" id="KW-1003">Cell membrane</keyword>
<reference evidence="8 9" key="1">
    <citation type="submission" date="2020-05" db="EMBL/GenBank/DDBJ databases">
        <title>Draft genome sequence of Desulfovibrio sp. strain HN2T.</title>
        <authorList>
            <person name="Ueno A."/>
            <person name="Tamazawa S."/>
            <person name="Tamamura S."/>
            <person name="Murakami T."/>
            <person name="Kiyama T."/>
            <person name="Inomata H."/>
            <person name="Amano Y."/>
            <person name="Miyakawa K."/>
            <person name="Tamaki H."/>
            <person name="Naganuma T."/>
            <person name="Kaneko K."/>
        </authorList>
    </citation>
    <scope>NUCLEOTIDE SEQUENCE [LARGE SCALE GENOMIC DNA]</scope>
    <source>
        <strain evidence="8 9">HN2</strain>
    </source>
</reference>
<evidence type="ECO:0000259" key="7">
    <source>
        <dbReference type="Pfam" id="PF13396"/>
    </source>
</evidence>
<dbReference type="GO" id="GO:0005886">
    <property type="term" value="C:plasma membrane"/>
    <property type="evidence" value="ECO:0007669"/>
    <property type="project" value="UniProtKB-SubCell"/>
</dbReference>
<evidence type="ECO:0000256" key="5">
    <source>
        <dbReference type="ARBA" id="ARBA00023136"/>
    </source>
</evidence>
<evidence type="ECO:0000256" key="1">
    <source>
        <dbReference type="ARBA" id="ARBA00004651"/>
    </source>
</evidence>
<organism evidence="8 9">
    <name type="scientific">Desulfovibrio subterraneus</name>
    <dbReference type="NCBI Taxonomy" id="2718620"/>
    <lineage>
        <taxon>Bacteria</taxon>
        <taxon>Pseudomonadati</taxon>
        <taxon>Thermodesulfobacteriota</taxon>
        <taxon>Desulfovibrionia</taxon>
        <taxon>Desulfovibrionales</taxon>
        <taxon>Desulfovibrionaceae</taxon>
        <taxon>Desulfovibrio</taxon>
    </lineage>
</organism>
<dbReference type="Proteomes" id="UP000503840">
    <property type="component" value="Unassembled WGS sequence"/>
</dbReference>